<dbReference type="SUPFAM" id="SSF56349">
    <property type="entry name" value="DNA breaking-rejoining enzymes"/>
    <property type="match status" value="1"/>
</dbReference>
<dbReference type="Pfam" id="PF00589">
    <property type="entry name" value="Phage_integrase"/>
    <property type="match status" value="1"/>
</dbReference>
<dbReference type="Proteomes" id="UP001179361">
    <property type="component" value="Unassembled WGS sequence"/>
</dbReference>
<evidence type="ECO:0000256" key="4">
    <source>
        <dbReference type="ARBA" id="ARBA00023172"/>
    </source>
</evidence>
<keyword evidence="3 5" id="KW-0238">DNA-binding</keyword>
<dbReference type="InterPro" id="IPR010998">
    <property type="entry name" value="Integrase_recombinase_N"/>
</dbReference>
<evidence type="ECO:0000313" key="8">
    <source>
        <dbReference type="EMBL" id="MCD2516793.1"/>
    </source>
</evidence>
<feature type="domain" description="Tyr recombinase" evidence="6">
    <location>
        <begin position="170"/>
        <end position="381"/>
    </location>
</feature>
<dbReference type="PANTHER" id="PTHR30349:SF41">
    <property type="entry name" value="INTEGRASE_RECOMBINASE PROTEIN MJ0367-RELATED"/>
    <property type="match status" value="1"/>
</dbReference>
<evidence type="ECO:0000259" key="7">
    <source>
        <dbReference type="PROSITE" id="PS51900"/>
    </source>
</evidence>
<dbReference type="RefSeq" id="WP_231058082.1">
    <property type="nucleotide sequence ID" value="NZ_JAJNOC010000002.1"/>
</dbReference>
<keyword evidence="9" id="KW-1185">Reference proteome</keyword>
<dbReference type="InterPro" id="IPR050090">
    <property type="entry name" value="Tyrosine_recombinase_XerCD"/>
</dbReference>
<evidence type="ECO:0000256" key="2">
    <source>
        <dbReference type="ARBA" id="ARBA00022908"/>
    </source>
</evidence>
<name>A0ABS8Q4X8_9BURK</name>
<dbReference type="InterPro" id="IPR002104">
    <property type="entry name" value="Integrase_catalytic"/>
</dbReference>
<dbReference type="Gene3D" id="1.10.150.130">
    <property type="match status" value="1"/>
</dbReference>
<evidence type="ECO:0000259" key="6">
    <source>
        <dbReference type="PROSITE" id="PS51898"/>
    </source>
</evidence>
<sequence length="392" mass="43553">MPIFLPIDLDPPLDEERADRAAASVRGAGVYRPIGDEPVTSAQSDAELAREYIGHGELSPRSIANTQKELYRFLTWCREEAKKTFQQLTLADLHAYREFIRNPPPEWISRTKWPRNDPRYRPFSGPLSDASRRQAMIAVKGLLGYAEQTGYLRRNLARLVRNVRAPQGSRITRYLTPQAIGYALDAVSQRGADTPAALRRRERDRFLLTAFAQTGARLNEIVGAAMGAIYSEGDGRWWLDVMGKGAKPRRLPVPPPMLEALRSYRQAFGLLPQTGRADRTPLVLSSRREEPVRITDEAASEALKAVFMAGAERADAQGDFDSAASLRQASTHWLRHSMLTNHANSGVQLKTLQDTAGHANIATTAAYLHKRDHERHDEIVGSGGGLLPASED</sequence>
<keyword evidence="2" id="KW-0229">DNA integration</keyword>
<protein>
    <submittedName>
        <fullName evidence="8">Tyrosine-type recombinase/integrase</fullName>
    </submittedName>
</protein>
<keyword evidence="4" id="KW-0233">DNA recombination</keyword>
<dbReference type="EMBL" id="JAJNOC010000002">
    <property type="protein sequence ID" value="MCD2516793.1"/>
    <property type="molecule type" value="Genomic_DNA"/>
</dbReference>
<dbReference type="InterPro" id="IPR013762">
    <property type="entry name" value="Integrase-like_cat_sf"/>
</dbReference>
<comment type="similarity">
    <text evidence="1">Belongs to the 'phage' integrase family.</text>
</comment>
<gene>
    <name evidence="8" type="ORF">LQ564_10780</name>
</gene>
<evidence type="ECO:0000256" key="5">
    <source>
        <dbReference type="PROSITE-ProRule" id="PRU01248"/>
    </source>
</evidence>
<dbReference type="Gene3D" id="1.10.443.10">
    <property type="entry name" value="Intergrase catalytic core"/>
    <property type="match status" value="1"/>
</dbReference>
<dbReference type="InterPro" id="IPR044068">
    <property type="entry name" value="CB"/>
</dbReference>
<organism evidence="8 9">
    <name type="scientific">Massilia phyllostachyos</name>
    <dbReference type="NCBI Taxonomy" id="2898585"/>
    <lineage>
        <taxon>Bacteria</taxon>
        <taxon>Pseudomonadati</taxon>
        <taxon>Pseudomonadota</taxon>
        <taxon>Betaproteobacteria</taxon>
        <taxon>Burkholderiales</taxon>
        <taxon>Oxalobacteraceae</taxon>
        <taxon>Telluria group</taxon>
        <taxon>Massilia</taxon>
    </lineage>
</organism>
<dbReference type="PROSITE" id="PS51898">
    <property type="entry name" value="TYR_RECOMBINASE"/>
    <property type="match status" value="1"/>
</dbReference>
<evidence type="ECO:0000256" key="3">
    <source>
        <dbReference type="ARBA" id="ARBA00023125"/>
    </source>
</evidence>
<proteinExistence type="inferred from homology"/>
<dbReference type="InterPro" id="IPR011010">
    <property type="entry name" value="DNA_brk_join_enz"/>
</dbReference>
<evidence type="ECO:0000256" key="1">
    <source>
        <dbReference type="ARBA" id="ARBA00008857"/>
    </source>
</evidence>
<reference evidence="8" key="1">
    <citation type="submission" date="2021-11" db="EMBL/GenBank/DDBJ databases">
        <title>The complete genome of Massilia sp sp. G4R7.</title>
        <authorList>
            <person name="Liu L."/>
            <person name="Yue J."/>
            <person name="Yuan J."/>
            <person name="Yang F."/>
            <person name="Li L."/>
        </authorList>
    </citation>
    <scope>NUCLEOTIDE SEQUENCE</scope>
    <source>
        <strain evidence="8">G4R7</strain>
    </source>
</reference>
<evidence type="ECO:0000313" key="9">
    <source>
        <dbReference type="Proteomes" id="UP001179361"/>
    </source>
</evidence>
<comment type="caution">
    <text evidence="8">The sequence shown here is derived from an EMBL/GenBank/DDBJ whole genome shotgun (WGS) entry which is preliminary data.</text>
</comment>
<dbReference type="PROSITE" id="PS51900">
    <property type="entry name" value="CB"/>
    <property type="match status" value="1"/>
</dbReference>
<dbReference type="PANTHER" id="PTHR30349">
    <property type="entry name" value="PHAGE INTEGRASE-RELATED"/>
    <property type="match status" value="1"/>
</dbReference>
<accession>A0ABS8Q4X8</accession>
<feature type="domain" description="Core-binding (CB)" evidence="7">
    <location>
        <begin position="43"/>
        <end position="147"/>
    </location>
</feature>